<organism evidence="3 4">
    <name type="scientific">Candidatus Ruania gallistercoris</name>
    <dbReference type="NCBI Taxonomy" id="2838746"/>
    <lineage>
        <taxon>Bacteria</taxon>
        <taxon>Bacillati</taxon>
        <taxon>Actinomycetota</taxon>
        <taxon>Actinomycetes</taxon>
        <taxon>Micrococcales</taxon>
        <taxon>Ruaniaceae</taxon>
        <taxon>Ruania</taxon>
    </lineage>
</organism>
<feature type="signal peptide" evidence="1">
    <location>
        <begin position="1"/>
        <end position="28"/>
    </location>
</feature>
<reference evidence="3" key="1">
    <citation type="journal article" date="2021" name="PeerJ">
        <title>Extensive microbial diversity within the chicken gut microbiome revealed by metagenomics and culture.</title>
        <authorList>
            <person name="Gilroy R."/>
            <person name="Ravi A."/>
            <person name="Getino M."/>
            <person name="Pursley I."/>
            <person name="Horton D.L."/>
            <person name="Alikhan N.F."/>
            <person name="Baker D."/>
            <person name="Gharbi K."/>
            <person name="Hall N."/>
            <person name="Watson M."/>
            <person name="Adriaenssens E.M."/>
            <person name="Foster-Nyarko E."/>
            <person name="Jarju S."/>
            <person name="Secka A."/>
            <person name="Antonio M."/>
            <person name="Oren A."/>
            <person name="Chaudhuri R.R."/>
            <person name="La Ragione R."/>
            <person name="Hildebrand F."/>
            <person name="Pallen M.J."/>
        </authorList>
    </citation>
    <scope>NUCLEOTIDE SEQUENCE</scope>
    <source>
        <strain evidence="3">ChiGjej4B4-7305</strain>
    </source>
</reference>
<dbReference type="InterPro" id="IPR007331">
    <property type="entry name" value="Htaa"/>
</dbReference>
<keyword evidence="1" id="KW-0732">Signal</keyword>
<evidence type="ECO:0000313" key="3">
    <source>
        <dbReference type="EMBL" id="HIZ34408.1"/>
    </source>
</evidence>
<dbReference type="EMBL" id="DXBY01000028">
    <property type="protein sequence ID" value="HIZ34408.1"/>
    <property type="molecule type" value="Genomic_DNA"/>
</dbReference>
<evidence type="ECO:0000256" key="1">
    <source>
        <dbReference type="SAM" id="SignalP"/>
    </source>
</evidence>
<sequence>MTRQRAVGVAAALALSAAGVVAAAPAIAAPEPAQEVEVTSASLQWGVKESFRNYITGPIADGQIALQGSTTQTEDGTF</sequence>
<comment type="caution">
    <text evidence="3">The sequence shown here is derived from an EMBL/GenBank/DDBJ whole genome shotgun (WGS) entry which is preliminary data.</text>
</comment>
<evidence type="ECO:0000313" key="4">
    <source>
        <dbReference type="Proteomes" id="UP000824037"/>
    </source>
</evidence>
<gene>
    <name evidence="3" type="ORF">H9815_01415</name>
</gene>
<feature type="non-terminal residue" evidence="3">
    <location>
        <position position="78"/>
    </location>
</feature>
<protein>
    <submittedName>
        <fullName evidence="3">HtaA domain-containing protein</fullName>
    </submittedName>
</protein>
<reference evidence="3" key="2">
    <citation type="submission" date="2021-04" db="EMBL/GenBank/DDBJ databases">
        <authorList>
            <person name="Gilroy R."/>
        </authorList>
    </citation>
    <scope>NUCLEOTIDE SEQUENCE</scope>
    <source>
        <strain evidence="3">ChiGjej4B4-7305</strain>
    </source>
</reference>
<proteinExistence type="predicted"/>
<name>A0A9D2EAU4_9MICO</name>
<dbReference type="Pfam" id="PF04213">
    <property type="entry name" value="HtaA"/>
    <property type="match status" value="1"/>
</dbReference>
<dbReference type="Proteomes" id="UP000824037">
    <property type="component" value="Unassembled WGS sequence"/>
</dbReference>
<feature type="domain" description="Htaa" evidence="2">
    <location>
        <begin position="41"/>
        <end position="78"/>
    </location>
</feature>
<accession>A0A9D2EAU4</accession>
<feature type="chain" id="PRO_5038625101" evidence="1">
    <location>
        <begin position="29"/>
        <end position="78"/>
    </location>
</feature>
<dbReference type="AlphaFoldDB" id="A0A9D2EAU4"/>
<evidence type="ECO:0000259" key="2">
    <source>
        <dbReference type="Pfam" id="PF04213"/>
    </source>
</evidence>